<dbReference type="Pfam" id="PF00034">
    <property type="entry name" value="Cytochrom_C"/>
    <property type="match status" value="1"/>
</dbReference>
<evidence type="ECO:0000256" key="2">
    <source>
        <dbReference type="ARBA" id="ARBA00022723"/>
    </source>
</evidence>
<dbReference type="Proteomes" id="UP001589590">
    <property type="component" value="Unassembled WGS sequence"/>
</dbReference>
<gene>
    <name evidence="6" type="ORF">ACFFU1_18090</name>
</gene>
<comment type="caution">
    <text evidence="6">The sequence shown here is derived from an EMBL/GenBank/DDBJ whole genome shotgun (WGS) entry which is preliminary data.</text>
</comment>
<protein>
    <submittedName>
        <fullName evidence="6">PQQ-dependent sugar dehydrogenase</fullName>
    </submittedName>
</protein>
<evidence type="ECO:0000256" key="3">
    <source>
        <dbReference type="ARBA" id="ARBA00023004"/>
    </source>
</evidence>
<dbReference type="Gene3D" id="2.120.10.30">
    <property type="entry name" value="TolB, C-terminal domain"/>
    <property type="match status" value="1"/>
</dbReference>
<dbReference type="InterPro" id="IPR011041">
    <property type="entry name" value="Quinoprot_gluc/sorb_DH_b-prop"/>
</dbReference>
<dbReference type="PANTHER" id="PTHR19328:SF75">
    <property type="entry name" value="ALDOSE SUGAR DEHYDROGENASE YLII"/>
    <property type="match status" value="1"/>
</dbReference>
<feature type="domain" description="Cytochrome c" evidence="5">
    <location>
        <begin position="33"/>
        <end position="124"/>
    </location>
</feature>
<dbReference type="InterPro" id="IPR011042">
    <property type="entry name" value="6-blade_b-propeller_TolB-like"/>
</dbReference>
<keyword evidence="2 4" id="KW-0479">Metal-binding</keyword>
<accession>A0ABV5H566</accession>
<reference evidence="6 7" key="1">
    <citation type="submission" date="2024-09" db="EMBL/GenBank/DDBJ databases">
        <authorList>
            <person name="Sun Q."/>
            <person name="Mori K."/>
        </authorList>
    </citation>
    <scope>NUCLEOTIDE SEQUENCE [LARGE SCALE GENOMIC DNA]</scope>
    <source>
        <strain evidence="6 7">CECT 8300</strain>
    </source>
</reference>
<proteinExistence type="predicted"/>
<dbReference type="PROSITE" id="PS51007">
    <property type="entry name" value="CYTC"/>
    <property type="match status" value="1"/>
</dbReference>
<dbReference type="Gene3D" id="1.10.760.10">
    <property type="entry name" value="Cytochrome c-like domain"/>
    <property type="match status" value="1"/>
</dbReference>
<sequence>MKFYHLIILVLFIVSCQSETKQKLGHTISLKPESIKKGKAIFEQKCSHCHNFKQDAIGPNLRGLTRRVETSWIKQFIKNPLQMVADNDSRATQLLETYKIPMPGFKDLSETNLDALLSYIHKQENQKLKNNNSLDVIKETIKDTLQYSHLVAELEFVAQAPATTQKPILARLNKLDCAGSSGRIFINDMRGSLYELRDKKVEPYLSLIDYNPDFIHEPGLGAGFSSFAFHPDFQENGLFYTAHSEPKLSKPSDFSLPDSIPAKIQWVVKEWKTKTPNKNIFKGDSRELLRIDFVGFMHGIQEMGFNPVTTKDESDYGMLYIGVGDGGGVIKGYPQVAQHGGSQIWGTILRIDPMGNNSKNGAYGIPPENPFVKQALLKGEIWSYGLRNPTRFSWDLYGRLFASDIGHKIMEEVNLIDSGQFYGWPIREGNFALNPNGNQSLAYALPDNDADYGATYPIFQYNQKDGVAISGGFFARGEKFRGKYIFGDIPTGSLYIGDLFEAKQRNLKKLKVSIHGKPTTMSKLTKSSRVDLRFGQDCDGNIYLLTKSDGKIYKIKENLIP</sequence>
<dbReference type="InterPro" id="IPR009056">
    <property type="entry name" value="Cyt_c-like_dom"/>
</dbReference>
<evidence type="ECO:0000256" key="4">
    <source>
        <dbReference type="PROSITE-ProRule" id="PRU00433"/>
    </source>
</evidence>
<evidence type="ECO:0000313" key="7">
    <source>
        <dbReference type="Proteomes" id="UP001589590"/>
    </source>
</evidence>
<organism evidence="6 7">
    <name type="scientific">Algibacter miyuki</name>
    <dbReference type="NCBI Taxonomy" id="1306933"/>
    <lineage>
        <taxon>Bacteria</taxon>
        <taxon>Pseudomonadati</taxon>
        <taxon>Bacteroidota</taxon>
        <taxon>Flavobacteriia</taxon>
        <taxon>Flavobacteriales</taxon>
        <taxon>Flavobacteriaceae</taxon>
        <taxon>Algibacter</taxon>
    </lineage>
</organism>
<evidence type="ECO:0000313" key="6">
    <source>
        <dbReference type="EMBL" id="MFB9106824.1"/>
    </source>
</evidence>
<evidence type="ECO:0000259" key="5">
    <source>
        <dbReference type="PROSITE" id="PS51007"/>
    </source>
</evidence>
<dbReference type="EMBL" id="JBHMFA010000034">
    <property type="protein sequence ID" value="MFB9106824.1"/>
    <property type="molecule type" value="Genomic_DNA"/>
</dbReference>
<keyword evidence="3 4" id="KW-0408">Iron</keyword>
<dbReference type="SUPFAM" id="SSF46626">
    <property type="entry name" value="Cytochrome c"/>
    <property type="match status" value="1"/>
</dbReference>
<dbReference type="PANTHER" id="PTHR19328">
    <property type="entry name" value="HEDGEHOG-INTERACTING PROTEIN"/>
    <property type="match status" value="1"/>
</dbReference>
<name>A0ABV5H566_9FLAO</name>
<dbReference type="Pfam" id="PF07995">
    <property type="entry name" value="GSDH"/>
    <property type="match status" value="1"/>
</dbReference>
<dbReference type="SUPFAM" id="SSF50952">
    <property type="entry name" value="Soluble quinoprotein glucose dehydrogenase"/>
    <property type="match status" value="1"/>
</dbReference>
<dbReference type="PROSITE" id="PS51257">
    <property type="entry name" value="PROKAR_LIPOPROTEIN"/>
    <property type="match status" value="1"/>
</dbReference>
<keyword evidence="7" id="KW-1185">Reference proteome</keyword>
<dbReference type="InterPro" id="IPR036909">
    <property type="entry name" value="Cyt_c-like_dom_sf"/>
</dbReference>
<dbReference type="RefSeq" id="WP_290267907.1">
    <property type="nucleotide sequence ID" value="NZ_JAUFQP010000001.1"/>
</dbReference>
<keyword evidence="1 4" id="KW-0349">Heme</keyword>
<dbReference type="InterPro" id="IPR012938">
    <property type="entry name" value="Glc/Sorbosone_DH"/>
</dbReference>
<evidence type="ECO:0000256" key="1">
    <source>
        <dbReference type="ARBA" id="ARBA00022617"/>
    </source>
</evidence>